<dbReference type="NCBIfam" id="TIGR02118">
    <property type="entry name" value="EthD family reductase"/>
    <property type="match status" value="1"/>
</dbReference>
<evidence type="ECO:0000259" key="2">
    <source>
        <dbReference type="Pfam" id="PF07110"/>
    </source>
</evidence>
<dbReference type="Proteomes" id="UP000012174">
    <property type="component" value="Unassembled WGS sequence"/>
</dbReference>
<protein>
    <submittedName>
        <fullName evidence="3">Putative ethyl tert-butyl ether degradation protein</fullName>
    </submittedName>
</protein>
<dbReference type="HOGENOM" id="CLU_115019_1_0_1"/>
<dbReference type="EMBL" id="KB705389">
    <property type="protein sequence ID" value="EMR72748.1"/>
    <property type="molecule type" value="Genomic_DNA"/>
</dbReference>
<dbReference type="GO" id="GO:0016491">
    <property type="term" value="F:oxidoreductase activity"/>
    <property type="evidence" value="ECO:0007669"/>
    <property type="project" value="InterPro"/>
</dbReference>
<keyword evidence="4" id="KW-1185">Reference proteome</keyword>
<dbReference type="Pfam" id="PF07110">
    <property type="entry name" value="EthD"/>
    <property type="match status" value="1"/>
</dbReference>
<organism evidence="3 4">
    <name type="scientific">Eutypa lata (strain UCR-EL1)</name>
    <name type="common">Grapevine dieback disease fungus</name>
    <name type="synonym">Eutypa armeniacae</name>
    <dbReference type="NCBI Taxonomy" id="1287681"/>
    <lineage>
        <taxon>Eukaryota</taxon>
        <taxon>Fungi</taxon>
        <taxon>Dikarya</taxon>
        <taxon>Ascomycota</taxon>
        <taxon>Pezizomycotina</taxon>
        <taxon>Sordariomycetes</taxon>
        <taxon>Xylariomycetidae</taxon>
        <taxon>Xylariales</taxon>
        <taxon>Diatrypaceae</taxon>
        <taxon>Eutypa</taxon>
    </lineage>
</organism>
<dbReference type="InterPro" id="IPR011008">
    <property type="entry name" value="Dimeric_a/b-barrel"/>
</dbReference>
<accession>M7T778</accession>
<dbReference type="OMA" id="PLARAKW"/>
<dbReference type="Gene3D" id="3.30.70.100">
    <property type="match status" value="1"/>
</dbReference>
<dbReference type="PANTHER" id="PTHR40260:SF2">
    <property type="entry name" value="BLR8190 PROTEIN"/>
    <property type="match status" value="1"/>
</dbReference>
<evidence type="ECO:0000313" key="4">
    <source>
        <dbReference type="Proteomes" id="UP000012174"/>
    </source>
</evidence>
<evidence type="ECO:0000256" key="1">
    <source>
        <dbReference type="ARBA" id="ARBA00005986"/>
    </source>
</evidence>
<name>M7T778_EUTLA</name>
<gene>
    <name evidence="3" type="ORF">UCREL1_203</name>
</gene>
<feature type="domain" description="EthD" evidence="2">
    <location>
        <begin position="21"/>
        <end position="93"/>
    </location>
</feature>
<reference evidence="4" key="1">
    <citation type="journal article" date="2013" name="Genome Announc.">
        <title>Draft genome sequence of the grapevine dieback fungus Eutypa lata UCR-EL1.</title>
        <authorList>
            <person name="Blanco-Ulate B."/>
            <person name="Rolshausen P.E."/>
            <person name="Cantu D."/>
        </authorList>
    </citation>
    <scope>NUCLEOTIDE SEQUENCE [LARGE SCALE GENOMIC DNA]</scope>
    <source>
        <strain evidence="4">UCR-EL1</strain>
    </source>
</reference>
<comment type="similarity">
    <text evidence="1">Belongs to the tpcK family.</text>
</comment>
<dbReference type="SUPFAM" id="SSF54909">
    <property type="entry name" value="Dimeric alpha+beta barrel"/>
    <property type="match status" value="1"/>
</dbReference>
<proteinExistence type="inferred from homology"/>
<dbReference type="KEGG" id="ela:UCREL1_203"/>
<sequence length="108" mass="11807">MSATPRTTISISYPQGTKFDMDYYLTKHMPLARAKWAQYGLKGCKVVQYGGADGAPYSVQSLLDFDSAEGWTRAVASPEAQDVMADVANFADKRPSMWVGGTVKEESC</sequence>
<dbReference type="eggNOG" id="ENOG502SXKU">
    <property type="taxonomic scope" value="Eukaryota"/>
</dbReference>
<dbReference type="OrthoDB" id="4892971at2759"/>
<dbReference type="InterPro" id="IPR009799">
    <property type="entry name" value="EthD_dom"/>
</dbReference>
<dbReference type="PANTHER" id="PTHR40260">
    <property type="entry name" value="BLR8190 PROTEIN"/>
    <property type="match status" value="1"/>
</dbReference>
<dbReference type="AlphaFoldDB" id="M7T778"/>
<evidence type="ECO:0000313" key="3">
    <source>
        <dbReference type="EMBL" id="EMR72748.1"/>
    </source>
</evidence>